<dbReference type="OrthoDB" id="191686at2759"/>
<dbReference type="PROSITE" id="PS50222">
    <property type="entry name" value="EF_HAND_2"/>
    <property type="match status" value="1"/>
</dbReference>
<gene>
    <name evidence="2" type="ORF">AFUS01_LOCUS26104</name>
</gene>
<evidence type="ECO:0000313" key="3">
    <source>
        <dbReference type="Proteomes" id="UP000708208"/>
    </source>
</evidence>
<evidence type="ECO:0000259" key="1">
    <source>
        <dbReference type="PROSITE" id="PS50222"/>
    </source>
</evidence>
<evidence type="ECO:0000313" key="2">
    <source>
        <dbReference type="EMBL" id="CAG7815421.1"/>
    </source>
</evidence>
<dbReference type="Pfam" id="PF13833">
    <property type="entry name" value="EF-hand_8"/>
    <property type="match status" value="1"/>
</dbReference>
<dbReference type="AlphaFoldDB" id="A0A8J2KKY8"/>
<dbReference type="EMBL" id="CAJVCH010343972">
    <property type="protein sequence ID" value="CAG7815421.1"/>
    <property type="molecule type" value="Genomic_DNA"/>
</dbReference>
<comment type="caution">
    <text evidence="2">The sequence shown here is derived from an EMBL/GenBank/DDBJ whole genome shotgun (WGS) entry which is preliminary data.</text>
</comment>
<feature type="domain" description="EF-hand" evidence="1">
    <location>
        <begin position="117"/>
        <end position="152"/>
    </location>
</feature>
<accession>A0A8J2KKY8</accession>
<dbReference type="InterPro" id="IPR002048">
    <property type="entry name" value="EF_hand_dom"/>
</dbReference>
<dbReference type="InterPro" id="IPR018247">
    <property type="entry name" value="EF_Hand_1_Ca_BS"/>
</dbReference>
<name>A0A8J2KKY8_9HEXA</name>
<dbReference type="SMART" id="SM00054">
    <property type="entry name" value="EFh"/>
    <property type="match status" value="2"/>
</dbReference>
<sequence>SDIDLQFPIQMILLISFGRVDEITAKYFLHQRFDIQDKFMVACLSGKLNLAKFQELYTVVFPCGNLHVSLNSCLIAFSCFEENRDRKIDFQELLCALSLEVLYELYGRETLEAFNMISEALARNLLSTMDLNNDGKISLEEFRVAVKEMAGIAL</sequence>
<feature type="non-terminal residue" evidence="2">
    <location>
        <position position="1"/>
    </location>
</feature>
<protein>
    <recommendedName>
        <fullName evidence="1">EF-hand domain-containing protein</fullName>
    </recommendedName>
</protein>
<proteinExistence type="predicted"/>
<dbReference type="PROSITE" id="PS00018">
    <property type="entry name" value="EF_HAND_1"/>
    <property type="match status" value="1"/>
</dbReference>
<keyword evidence="3" id="KW-1185">Reference proteome</keyword>
<organism evidence="2 3">
    <name type="scientific">Allacma fusca</name>
    <dbReference type="NCBI Taxonomy" id="39272"/>
    <lineage>
        <taxon>Eukaryota</taxon>
        <taxon>Metazoa</taxon>
        <taxon>Ecdysozoa</taxon>
        <taxon>Arthropoda</taxon>
        <taxon>Hexapoda</taxon>
        <taxon>Collembola</taxon>
        <taxon>Symphypleona</taxon>
        <taxon>Sminthuridae</taxon>
        <taxon>Allacma</taxon>
    </lineage>
</organism>
<dbReference type="Proteomes" id="UP000708208">
    <property type="component" value="Unassembled WGS sequence"/>
</dbReference>
<dbReference type="GO" id="GO:0005509">
    <property type="term" value="F:calcium ion binding"/>
    <property type="evidence" value="ECO:0007669"/>
    <property type="project" value="InterPro"/>
</dbReference>
<reference evidence="2" key="1">
    <citation type="submission" date="2021-06" db="EMBL/GenBank/DDBJ databases">
        <authorList>
            <person name="Hodson N. C."/>
            <person name="Mongue J. A."/>
            <person name="Jaron S. K."/>
        </authorList>
    </citation>
    <scope>NUCLEOTIDE SEQUENCE</scope>
</reference>